<dbReference type="EMBL" id="BGPR01003078">
    <property type="protein sequence ID" value="GBM83420.1"/>
    <property type="molecule type" value="Genomic_DNA"/>
</dbReference>
<keyword evidence="2" id="KW-1185">Reference proteome</keyword>
<evidence type="ECO:0000313" key="2">
    <source>
        <dbReference type="Proteomes" id="UP000499080"/>
    </source>
</evidence>
<evidence type="ECO:0000313" key="1">
    <source>
        <dbReference type="EMBL" id="GBM83420.1"/>
    </source>
</evidence>
<organism evidence="1 2">
    <name type="scientific">Araneus ventricosus</name>
    <name type="common">Orbweaver spider</name>
    <name type="synonym">Epeira ventricosa</name>
    <dbReference type="NCBI Taxonomy" id="182803"/>
    <lineage>
        <taxon>Eukaryota</taxon>
        <taxon>Metazoa</taxon>
        <taxon>Ecdysozoa</taxon>
        <taxon>Arthropoda</taxon>
        <taxon>Chelicerata</taxon>
        <taxon>Arachnida</taxon>
        <taxon>Araneae</taxon>
        <taxon>Araneomorphae</taxon>
        <taxon>Entelegynae</taxon>
        <taxon>Araneoidea</taxon>
        <taxon>Araneidae</taxon>
        <taxon>Araneus</taxon>
    </lineage>
</organism>
<name>A0A4Y2J0H7_ARAVE</name>
<comment type="caution">
    <text evidence="1">The sequence shown here is derived from an EMBL/GenBank/DDBJ whole genome shotgun (WGS) entry which is preliminary data.</text>
</comment>
<dbReference type="Proteomes" id="UP000499080">
    <property type="component" value="Unassembled WGS sequence"/>
</dbReference>
<accession>A0A4Y2J0H7</accession>
<protein>
    <submittedName>
        <fullName evidence="1">Uncharacterized protein</fullName>
    </submittedName>
</protein>
<reference evidence="1 2" key="1">
    <citation type="journal article" date="2019" name="Sci. Rep.">
        <title>Orb-weaving spider Araneus ventricosus genome elucidates the spidroin gene catalogue.</title>
        <authorList>
            <person name="Kono N."/>
            <person name="Nakamura H."/>
            <person name="Ohtoshi R."/>
            <person name="Moran D.A.P."/>
            <person name="Shinohara A."/>
            <person name="Yoshida Y."/>
            <person name="Fujiwara M."/>
            <person name="Mori M."/>
            <person name="Tomita M."/>
            <person name="Arakawa K."/>
        </authorList>
    </citation>
    <scope>NUCLEOTIDE SEQUENCE [LARGE SCALE GENOMIC DNA]</scope>
</reference>
<dbReference type="AlphaFoldDB" id="A0A4Y2J0H7"/>
<proteinExistence type="predicted"/>
<sequence length="96" mass="11047">MFLGFKPYTTQHLFWNMSNTTGPEERSNIFAVSTSRKERCMDQLSSNHDTCPCIYGCSPHGHEQNVDCNQPACEMSIWNSKMYRSSKQPHTSPQEI</sequence>
<gene>
    <name evidence="1" type="ORF">AVEN_14069_1</name>
</gene>